<dbReference type="InterPro" id="IPR031983">
    <property type="entry name" value="DUF4786"/>
</dbReference>
<dbReference type="RefSeq" id="XP_015181889.1">
    <property type="nucleotide sequence ID" value="XM_015326403.1"/>
</dbReference>
<protein>
    <submittedName>
        <fullName evidence="4">Protein NRDE2 homolog</fullName>
    </submittedName>
</protein>
<name>A0ABM1INV2_POLDO</name>
<feature type="region of interest" description="Disordered" evidence="1">
    <location>
        <begin position="18"/>
        <end position="104"/>
    </location>
</feature>
<evidence type="ECO:0000256" key="2">
    <source>
        <dbReference type="SAM" id="SignalP"/>
    </source>
</evidence>
<evidence type="ECO:0000313" key="3">
    <source>
        <dbReference type="Proteomes" id="UP000694924"/>
    </source>
</evidence>
<proteinExistence type="predicted"/>
<dbReference type="Pfam" id="PF16027">
    <property type="entry name" value="DUF4786"/>
    <property type="match status" value="1"/>
</dbReference>
<evidence type="ECO:0000313" key="4">
    <source>
        <dbReference type="RefSeq" id="XP_015181889.1"/>
    </source>
</evidence>
<feature type="signal peptide" evidence="2">
    <location>
        <begin position="1"/>
        <end position="17"/>
    </location>
</feature>
<feature type="compositionally biased region" description="Polar residues" evidence="1">
    <location>
        <begin position="72"/>
        <end position="84"/>
    </location>
</feature>
<feature type="chain" id="PRO_5046848173" evidence="2">
    <location>
        <begin position="18"/>
        <end position="330"/>
    </location>
</feature>
<gene>
    <name evidence="4" type="primary">LOC107069246</name>
</gene>
<feature type="region of interest" description="Disordered" evidence="1">
    <location>
        <begin position="309"/>
        <end position="330"/>
    </location>
</feature>
<keyword evidence="3" id="KW-1185">Reference proteome</keyword>
<organism evidence="3 4">
    <name type="scientific">Polistes dominula</name>
    <name type="common">European paper wasp</name>
    <name type="synonym">Vespa dominula</name>
    <dbReference type="NCBI Taxonomy" id="743375"/>
    <lineage>
        <taxon>Eukaryota</taxon>
        <taxon>Metazoa</taxon>
        <taxon>Ecdysozoa</taxon>
        <taxon>Arthropoda</taxon>
        <taxon>Hexapoda</taxon>
        <taxon>Insecta</taxon>
        <taxon>Pterygota</taxon>
        <taxon>Neoptera</taxon>
        <taxon>Endopterygota</taxon>
        <taxon>Hymenoptera</taxon>
        <taxon>Apocrita</taxon>
        <taxon>Aculeata</taxon>
        <taxon>Vespoidea</taxon>
        <taxon>Vespidae</taxon>
        <taxon>Polistinae</taxon>
        <taxon>Polistini</taxon>
        <taxon>Polistes</taxon>
    </lineage>
</organism>
<reference evidence="4" key="1">
    <citation type="submission" date="2025-08" db="UniProtKB">
        <authorList>
            <consortium name="RefSeq"/>
        </authorList>
    </citation>
    <scope>IDENTIFICATION</scope>
    <source>
        <tissue evidence="4">Whole body</tissue>
    </source>
</reference>
<keyword evidence="2" id="KW-0732">Signal</keyword>
<accession>A0ABM1INV2</accession>
<evidence type="ECO:0000256" key="1">
    <source>
        <dbReference type="SAM" id="MobiDB-lite"/>
    </source>
</evidence>
<feature type="compositionally biased region" description="Basic and acidic residues" evidence="1">
    <location>
        <begin position="85"/>
        <end position="104"/>
    </location>
</feature>
<dbReference type="GeneID" id="107069246"/>
<sequence length="330" mass="37857">MMTSLVFLVPILVGVTAGPFQQSPDNRLSKRNEGSFPLTSETLTTDNNNNNDDNEGDESKPKKYFEQDITKDSSSTLSSFLNKYQRNEGKTEEENEEKVKDKVTKKNRKHKAIFMDYPLISRLRQTYPNSPNNDIGYNYIYDPNVEERTSSNTDEKYQESNIFYIRLPPTPYMFVPGLGYISQPPTYSTANLRPHIPQSKPSRPQVQTYQRPNPFIKLPIDFVSNGKPTSVYHWQKKKPLTNVKLTTDSPITNLDNLKPGFVNNGKPTTIYQWHTNLKLGKRPDDYVNNLDKGPYLFNGKPTSLYLLKSDGTSSGHRPIRYSSFENDNAY</sequence>
<feature type="compositionally biased region" description="Basic and acidic residues" evidence="1">
    <location>
        <begin position="57"/>
        <end position="71"/>
    </location>
</feature>
<dbReference type="Proteomes" id="UP000694924">
    <property type="component" value="Unplaced"/>
</dbReference>